<name>A0ABM6EDX7_9BURK</name>
<dbReference type="RefSeq" id="WP_046240344.1">
    <property type="nucleotide sequence ID" value="NZ_CBCSDN010000061.1"/>
</dbReference>
<gene>
    <name evidence="1" type="ORF">BI380_32600</name>
</gene>
<evidence type="ECO:0000313" key="2">
    <source>
        <dbReference type="Proteomes" id="UP000095607"/>
    </source>
</evidence>
<organism evidence="1 2">
    <name type="scientific">Delftia tsuruhatensis</name>
    <dbReference type="NCBI Taxonomy" id="180282"/>
    <lineage>
        <taxon>Bacteria</taxon>
        <taxon>Pseudomonadati</taxon>
        <taxon>Pseudomonadota</taxon>
        <taxon>Betaproteobacteria</taxon>
        <taxon>Burkholderiales</taxon>
        <taxon>Comamonadaceae</taxon>
        <taxon>Delftia</taxon>
    </lineage>
</organism>
<accession>A0ABM6EDX7</accession>
<evidence type="ECO:0000313" key="1">
    <source>
        <dbReference type="EMBL" id="AOV05716.1"/>
    </source>
</evidence>
<protein>
    <submittedName>
        <fullName evidence="1">Uncharacterized protein</fullName>
    </submittedName>
</protein>
<sequence length="151" mass="16628">MPEWRIYQGNTLYCQTDWAPMAVAAWDRAARDTNTEDERTEVVLERDGQLLERVLPRRAGHPWPDTRTTVPALGDLAAAILQLARAAGIDATALADEMTHNGLPTARSRLDRIRTISRDNSAHTSSAELMAMCYAAVGILRNNEKGGLTAQ</sequence>
<proteinExistence type="predicted"/>
<keyword evidence="2" id="KW-1185">Reference proteome</keyword>
<reference evidence="1 2" key="1">
    <citation type="submission" date="2016-09" db="EMBL/GenBank/DDBJ databases">
        <title>Complete genome sequence of Deltia acidovorans CM13 isolated from murine proximal colonic tissue.</title>
        <authorList>
            <person name="Saffarian A."/>
        </authorList>
    </citation>
    <scope>NUCLEOTIDE SEQUENCE [LARGE SCALE GENOMIC DNA]</scope>
    <source>
        <strain evidence="1 2">CM13</strain>
    </source>
</reference>
<dbReference type="Proteomes" id="UP000095607">
    <property type="component" value="Chromosome"/>
</dbReference>
<dbReference type="EMBL" id="CP017420">
    <property type="protein sequence ID" value="AOV05716.1"/>
    <property type="molecule type" value="Genomic_DNA"/>
</dbReference>